<dbReference type="EC" id="6.3.5.2" evidence="9"/>
<accession>A0A1J4T5B5</accession>
<evidence type="ECO:0000256" key="7">
    <source>
        <dbReference type="ARBA" id="ARBA00022840"/>
    </source>
</evidence>
<dbReference type="InterPro" id="IPR017926">
    <property type="entry name" value="GATASE"/>
</dbReference>
<dbReference type="STRING" id="1805146.AUJ27_03285"/>
<organism evidence="12 13">
    <name type="scientific">Candidatus Falkowbacteria bacterium CG1_02_37_44</name>
    <dbReference type="NCBI Taxonomy" id="1805146"/>
    <lineage>
        <taxon>Bacteria</taxon>
        <taxon>Candidatus Falkowiibacteriota</taxon>
    </lineage>
</organism>
<feature type="active site" evidence="9">
    <location>
        <position position="167"/>
    </location>
</feature>
<keyword evidence="7 9" id="KW-0067">ATP-binding</keyword>
<dbReference type="InterPro" id="IPR022955">
    <property type="entry name" value="GMP_synthase"/>
</dbReference>
<dbReference type="GO" id="GO:0005524">
    <property type="term" value="F:ATP binding"/>
    <property type="evidence" value="ECO:0007669"/>
    <property type="project" value="UniProtKB-UniRule"/>
</dbReference>
<dbReference type="EMBL" id="MNUU01000062">
    <property type="protein sequence ID" value="OIO06994.1"/>
    <property type="molecule type" value="Genomic_DNA"/>
</dbReference>
<dbReference type="HAMAP" id="MF_00344">
    <property type="entry name" value="GMP_synthase"/>
    <property type="match status" value="1"/>
</dbReference>
<dbReference type="InterPro" id="IPR014729">
    <property type="entry name" value="Rossmann-like_a/b/a_fold"/>
</dbReference>
<sequence>MILIVDFGSQYIQFIARRIRESKVYCEVYPFHKITEQLIEEFSPRGIILSGGPASVNDENAPKIPDWIFNLRVPILGICYGFQYMAHFFGGIVKKSDNREYGKAHLINIEDCILLNGACDFGCNQIWMSHGDVMTLCPKDFKIAGWSNRHPAVIINEKRKLYALQFHPEVAHTQDGVKILNNFIYKICGCLSDWTMRSFQDDAIAKIQNQVGDGSVISAISGGVDSSVSSTLIHKAIGNQITCVFVDNGLTRLGEVEQVEKSLRSLGMKLIIKDASDLFLKRLKGVVDPEKKRKVIGVTFIEVFKTVADGIGGAKFFGQGTLYPDVIESVTVFGGGTAPIKSHHNVGGLPAHMDMELVEPLRMLFKDEVRILGKELGIPDDILGRWPFPGPGLAIRIFSQEVTPYKLELCRKADAIFTQEVRKAGLYNKIWQGFAGIPPGRTVGVMGDERTYDYTFALRAVISTDGMTADAFEFPQGFINSVVTKIINEVPGLNRGYYDYTSKPPGTIEWE</sequence>
<evidence type="ECO:0000256" key="9">
    <source>
        <dbReference type="HAMAP-Rule" id="MF_00344"/>
    </source>
</evidence>
<dbReference type="InterPro" id="IPR029062">
    <property type="entry name" value="Class_I_gatase-like"/>
</dbReference>
<keyword evidence="6 9" id="KW-0658">Purine biosynthesis</keyword>
<keyword evidence="4 9" id="KW-0547">Nucleotide-binding</keyword>
<comment type="pathway">
    <text evidence="2 9">Purine metabolism; GMP biosynthesis; GMP from XMP (L-Gln route): step 1/1.</text>
</comment>
<evidence type="ECO:0000313" key="12">
    <source>
        <dbReference type="EMBL" id="OIO06994.1"/>
    </source>
</evidence>
<dbReference type="InterPro" id="IPR001674">
    <property type="entry name" value="GMP_synth_C"/>
</dbReference>
<dbReference type="Gene3D" id="3.40.50.880">
    <property type="match status" value="1"/>
</dbReference>
<dbReference type="Pfam" id="PF00958">
    <property type="entry name" value="GMP_synt_C"/>
    <property type="match status" value="1"/>
</dbReference>
<evidence type="ECO:0000256" key="1">
    <source>
        <dbReference type="ARBA" id="ARBA00002332"/>
    </source>
</evidence>
<dbReference type="PANTHER" id="PTHR11922">
    <property type="entry name" value="GMP SYNTHASE-RELATED"/>
    <property type="match status" value="1"/>
</dbReference>
<dbReference type="FunFam" id="3.40.50.880:FF:000001">
    <property type="entry name" value="GMP synthase [glutamine-hydrolyzing]"/>
    <property type="match status" value="1"/>
</dbReference>
<name>A0A1J4T5B5_9BACT</name>
<dbReference type="SUPFAM" id="SSF52402">
    <property type="entry name" value="Adenine nucleotide alpha hydrolases-like"/>
    <property type="match status" value="1"/>
</dbReference>
<dbReference type="SUPFAM" id="SSF54810">
    <property type="entry name" value="GMP synthetase C-terminal dimerisation domain"/>
    <property type="match status" value="1"/>
</dbReference>
<proteinExistence type="inferred from homology"/>
<evidence type="ECO:0000256" key="2">
    <source>
        <dbReference type="ARBA" id="ARBA00005153"/>
    </source>
</evidence>
<evidence type="ECO:0000256" key="4">
    <source>
        <dbReference type="ARBA" id="ARBA00022741"/>
    </source>
</evidence>
<dbReference type="SUPFAM" id="SSF52317">
    <property type="entry name" value="Class I glutamine amidotransferase-like"/>
    <property type="match status" value="1"/>
</dbReference>
<reference evidence="12 13" key="1">
    <citation type="journal article" date="2016" name="Environ. Microbiol.">
        <title>Genomic resolution of a cold subsurface aquifer community provides metabolic insights for novel microbes adapted to high CO concentrations.</title>
        <authorList>
            <person name="Probst A.J."/>
            <person name="Castelle C.J."/>
            <person name="Singh A."/>
            <person name="Brown C.T."/>
            <person name="Anantharaman K."/>
            <person name="Sharon I."/>
            <person name="Hug L.A."/>
            <person name="Burstein D."/>
            <person name="Emerson J.B."/>
            <person name="Thomas B.C."/>
            <person name="Banfield J.F."/>
        </authorList>
    </citation>
    <scope>NUCLEOTIDE SEQUENCE [LARGE SCALE GENOMIC DNA]</scope>
    <source>
        <strain evidence="12">CG1_02_37_44</strain>
    </source>
</reference>
<dbReference type="GO" id="GO:0003921">
    <property type="term" value="F:GMP synthase activity"/>
    <property type="evidence" value="ECO:0007669"/>
    <property type="project" value="InterPro"/>
</dbReference>
<dbReference type="NCBIfam" id="TIGR00888">
    <property type="entry name" value="guaA_Nterm"/>
    <property type="match status" value="1"/>
</dbReference>
<dbReference type="CDD" id="cd01742">
    <property type="entry name" value="GATase1_GMP_Synthase"/>
    <property type="match status" value="1"/>
</dbReference>
<evidence type="ECO:0000256" key="8">
    <source>
        <dbReference type="ARBA" id="ARBA00022962"/>
    </source>
</evidence>
<dbReference type="AlphaFoldDB" id="A0A1J4T5B5"/>
<gene>
    <name evidence="9" type="primary">guaA</name>
    <name evidence="12" type="ORF">AUJ27_03285</name>
</gene>
<dbReference type="PRINTS" id="PR00097">
    <property type="entry name" value="ANTSNTHASEII"/>
</dbReference>
<dbReference type="PRINTS" id="PR00096">
    <property type="entry name" value="GATASE"/>
</dbReference>
<feature type="active site" description="Nucleophile" evidence="9">
    <location>
        <position position="79"/>
    </location>
</feature>
<evidence type="ECO:0000256" key="3">
    <source>
        <dbReference type="ARBA" id="ARBA00022598"/>
    </source>
</evidence>
<evidence type="ECO:0000256" key="5">
    <source>
        <dbReference type="ARBA" id="ARBA00022749"/>
    </source>
</evidence>
<keyword evidence="3 9" id="KW-0436">Ligase</keyword>
<dbReference type="InterPro" id="IPR004739">
    <property type="entry name" value="GMP_synth_GATase"/>
</dbReference>
<dbReference type="NCBIfam" id="NF000848">
    <property type="entry name" value="PRK00074.1"/>
    <property type="match status" value="1"/>
</dbReference>
<evidence type="ECO:0000259" key="11">
    <source>
        <dbReference type="PROSITE" id="PS51553"/>
    </source>
</evidence>
<dbReference type="PANTHER" id="PTHR11922:SF2">
    <property type="entry name" value="GMP SYNTHASE [GLUTAMINE-HYDROLYZING]"/>
    <property type="match status" value="1"/>
</dbReference>
<dbReference type="FunFam" id="3.30.300.10:FF:000002">
    <property type="entry name" value="GMP synthase [glutamine-hydrolyzing]"/>
    <property type="match status" value="1"/>
</dbReference>
<dbReference type="InterPro" id="IPR025777">
    <property type="entry name" value="GMPS_ATP_PPase_dom"/>
</dbReference>
<comment type="subunit">
    <text evidence="9">Homodimer.</text>
</comment>
<protein>
    <recommendedName>
        <fullName evidence="9">GMP synthase [glutamine-hydrolyzing]</fullName>
        <ecNumber evidence="9">6.3.5.2</ecNumber>
    </recommendedName>
    <alternativeName>
        <fullName evidence="9">GMP synthetase</fullName>
    </alternativeName>
    <alternativeName>
        <fullName evidence="9">Glutamine amidotransferase</fullName>
    </alternativeName>
</protein>
<feature type="binding site" evidence="10">
    <location>
        <begin position="221"/>
        <end position="227"/>
    </location>
    <ligand>
        <name>ATP</name>
        <dbReference type="ChEBI" id="CHEBI:30616"/>
    </ligand>
</feature>
<evidence type="ECO:0000256" key="10">
    <source>
        <dbReference type="PROSITE-ProRule" id="PRU00886"/>
    </source>
</evidence>
<dbReference type="Pfam" id="PF00117">
    <property type="entry name" value="GATase"/>
    <property type="match status" value="1"/>
</dbReference>
<dbReference type="UniPathway" id="UPA00189">
    <property type="reaction ID" value="UER00296"/>
</dbReference>
<comment type="caution">
    <text evidence="12">The sequence shown here is derived from an EMBL/GenBank/DDBJ whole genome shotgun (WGS) entry which is preliminary data.</text>
</comment>
<dbReference type="Proteomes" id="UP000183192">
    <property type="component" value="Unassembled WGS sequence"/>
</dbReference>
<dbReference type="Gene3D" id="3.30.300.10">
    <property type="match status" value="1"/>
</dbReference>
<keyword evidence="5 9" id="KW-0332">GMP biosynthesis</keyword>
<dbReference type="PROSITE" id="PS51553">
    <property type="entry name" value="GMPS_ATP_PPASE"/>
    <property type="match status" value="1"/>
</dbReference>
<dbReference type="GO" id="GO:0005829">
    <property type="term" value="C:cytosol"/>
    <property type="evidence" value="ECO:0007669"/>
    <property type="project" value="TreeGrafter"/>
</dbReference>
<keyword evidence="8 9" id="KW-0315">Glutamine amidotransferase</keyword>
<comment type="catalytic activity">
    <reaction evidence="9">
        <text>XMP + L-glutamine + ATP + H2O = GMP + L-glutamate + AMP + diphosphate + 2 H(+)</text>
        <dbReference type="Rhea" id="RHEA:11680"/>
        <dbReference type="ChEBI" id="CHEBI:15377"/>
        <dbReference type="ChEBI" id="CHEBI:15378"/>
        <dbReference type="ChEBI" id="CHEBI:29985"/>
        <dbReference type="ChEBI" id="CHEBI:30616"/>
        <dbReference type="ChEBI" id="CHEBI:33019"/>
        <dbReference type="ChEBI" id="CHEBI:57464"/>
        <dbReference type="ChEBI" id="CHEBI:58115"/>
        <dbReference type="ChEBI" id="CHEBI:58359"/>
        <dbReference type="ChEBI" id="CHEBI:456215"/>
        <dbReference type="EC" id="6.3.5.2"/>
    </reaction>
</comment>
<dbReference type="PROSITE" id="PS51273">
    <property type="entry name" value="GATASE_TYPE_1"/>
    <property type="match status" value="1"/>
</dbReference>
<evidence type="ECO:0000256" key="6">
    <source>
        <dbReference type="ARBA" id="ARBA00022755"/>
    </source>
</evidence>
<dbReference type="NCBIfam" id="TIGR00884">
    <property type="entry name" value="guaA_Cterm"/>
    <property type="match status" value="1"/>
</dbReference>
<dbReference type="Gene3D" id="3.40.50.620">
    <property type="entry name" value="HUPs"/>
    <property type="match status" value="1"/>
</dbReference>
<feature type="active site" evidence="9">
    <location>
        <position position="169"/>
    </location>
</feature>
<evidence type="ECO:0000313" key="13">
    <source>
        <dbReference type="Proteomes" id="UP000183192"/>
    </source>
</evidence>
<comment type="function">
    <text evidence="1 9">Catalyzes the synthesis of GMP from XMP.</text>
</comment>
<feature type="domain" description="GMPS ATP-PPase" evidence="11">
    <location>
        <begin position="194"/>
        <end position="385"/>
    </location>
</feature>
<dbReference type="CDD" id="cd01997">
    <property type="entry name" value="GMP_synthase_C"/>
    <property type="match status" value="1"/>
</dbReference>